<evidence type="ECO:0000256" key="6">
    <source>
        <dbReference type="ARBA" id="ARBA00022989"/>
    </source>
</evidence>
<feature type="transmembrane region" description="Helical" evidence="9">
    <location>
        <begin position="112"/>
        <end position="133"/>
    </location>
</feature>
<dbReference type="Pfam" id="PF12822">
    <property type="entry name" value="ECF_trnsprt"/>
    <property type="match status" value="1"/>
</dbReference>
<dbReference type="PANTHER" id="PTHR38438">
    <property type="entry name" value="RIBOFLAVIN TRANSPORTER RIBU"/>
    <property type="match status" value="1"/>
</dbReference>
<comment type="function">
    <text evidence="8">Probably a riboflavin-binding protein that interacts with the energy-coupling factor (ECF) ABC-transporter complex.</text>
</comment>
<sequence length="191" mass="21169">MMRKNVTQLVTVAMLSSISYLLMMFDFPFPGLPAFLKIDFSDVPALLAAIIFGPMAGVIVEGIKNILHYGIQGNLTGVPIGELANFVAGCLFILPVSYFFRKYRTVKGLTVGLVVGTTLMTLIMSVLNYYIIFPAYTWFLGFPAQSSEQIRQVVVTGILPFNIIKGAIVAIVFVLLYSRLRVWLESKMQNA</sequence>
<feature type="transmembrane region" description="Helical" evidence="9">
    <location>
        <begin position="45"/>
        <end position="63"/>
    </location>
</feature>
<protein>
    <recommendedName>
        <fullName evidence="8">Riboflavin transporter</fullName>
    </recommendedName>
</protein>
<evidence type="ECO:0000256" key="4">
    <source>
        <dbReference type="ARBA" id="ARBA00022475"/>
    </source>
</evidence>
<evidence type="ECO:0000256" key="5">
    <source>
        <dbReference type="ARBA" id="ARBA00022692"/>
    </source>
</evidence>
<keyword evidence="11" id="KW-1185">Reference proteome</keyword>
<dbReference type="Gene3D" id="1.10.1760.20">
    <property type="match status" value="1"/>
</dbReference>
<feature type="transmembrane region" description="Helical" evidence="9">
    <location>
        <begin position="6"/>
        <end position="25"/>
    </location>
</feature>
<dbReference type="PANTHER" id="PTHR38438:SF1">
    <property type="entry name" value="RIBOFLAVIN TRANSPORTER RIBU"/>
    <property type="match status" value="1"/>
</dbReference>
<evidence type="ECO:0000256" key="3">
    <source>
        <dbReference type="ARBA" id="ARBA00022448"/>
    </source>
</evidence>
<dbReference type="InterPro" id="IPR025720">
    <property type="entry name" value="RibU"/>
</dbReference>
<dbReference type="RefSeq" id="WP_124564032.1">
    <property type="nucleotide sequence ID" value="NZ_JARRRY010000001.1"/>
</dbReference>
<feature type="transmembrane region" description="Helical" evidence="9">
    <location>
        <begin position="153"/>
        <end position="178"/>
    </location>
</feature>
<keyword evidence="6 9" id="KW-1133">Transmembrane helix</keyword>
<evidence type="ECO:0000256" key="7">
    <source>
        <dbReference type="ARBA" id="ARBA00023136"/>
    </source>
</evidence>
<evidence type="ECO:0000256" key="9">
    <source>
        <dbReference type="SAM" id="Phobius"/>
    </source>
</evidence>
<dbReference type="EMBL" id="JARULN010000001">
    <property type="protein sequence ID" value="MDG5752740.1"/>
    <property type="molecule type" value="Genomic_DNA"/>
</dbReference>
<comment type="caution">
    <text evidence="10">The sequence shown here is derived from an EMBL/GenBank/DDBJ whole genome shotgun (WGS) entry which is preliminary data.</text>
</comment>
<evidence type="ECO:0000256" key="2">
    <source>
        <dbReference type="ARBA" id="ARBA00005540"/>
    </source>
</evidence>
<feature type="transmembrane region" description="Helical" evidence="9">
    <location>
        <begin position="83"/>
        <end position="100"/>
    </location>
</feature>
<evidence type="ECO:0000256" key="8">
    <source>
        <dbReference type="PIRNR" id="PIRNR037778"/>
    </source>
</evidence>
<reference evidence="10 11" key="1">
    <citation type="submission" date="2023-04" db="EMBL/GenBank/DDBJ databases">
        <title>Ectobacillus antri isolated from activated sludge.</title>
        <authorList>
            <person name="Yan P."/>
            <person name="Liu X."/>
        </authorList>
    </citation>
    <scope>NUCLEOTIDE SEQUENCE [LARGE SCALE GENOMIC DNA]</scope>
    <source>
        <strain evidence="10 11">C18H</strain>
    </source>
</reference>
<organism evidence="10 11">
    <name type="scientific">Ectobacillus antri</name>
    <dbReference type="NCBI Taxonomy" id="2486280"/>
    <lineage>
        <taxon>Bacteria</taxon>
        <taxon>Bacillati</taxon>
        <taxon>Bacillota</taxon>
        <taxon>Bacilli</taxon>
        <taxon>Bacillales</taxon>
        <taxon>Bacillaceae</taxon>
        <taxon>Ectobacillus</taxon>
    </lineage>
</organism>
<comment type="subcellular location">
    <subcellularLocation>
        <location evidence="1">Cell membrane</location>
        <topology evidence="1">Multi-pass membrane protein</topology>
    </subcellularLocation>
</comment>
<proteinExistence type="inferred from homology"/>
<name>A0ABT6H188_9BACI</name>
<keyword evidence="4 8" id="KW-1003">Cell membrane</keyword>
<gene>
    <name evidence="10" type="ORF">P6P90_01830</name>
</gene>
<keyword evidence="7 8" id="KW-0472">Membrane</keyword>
<evidence type="ECO:0000256" key="1">
    <source>
        <dbReference type="ARBA" id="ARBA00004651"/>
    </source>
</evidence>
<dbReference type="InterPro" id="IPR024529">
    <property type="entry name" value="ECF_trnsprt_substrate-spec"/>
</dbReference>
<keyword evidence="3 8" id="KW-0813">Transport</keyword>
<evidence type="ECO:0000313" key="10">
    <source>
        <dbReference type="EMBL" id="MDG5752740.1"/>
    </source>
</evidence>
<dbReference type="PIRSF" id="PIRSF037778">
    <property type="entry name" value="UCP037778_transp_RibU"/>
    <property type="match status" value="1"/>
</dbReference>
<evidence type="ECO:0000313" key="11">
    <source>
        <dbReference type="Proteomes" id="UP001218246"/>
    </source>
</evidence>
<comment type="similarity">
    <text evidence="2 8">Belongs to the prokaryotic riboflavin transporter (P-RFT) (TC 2.A.87) family.</text>
</comment>
<dbReference type="Proteomes" id="UP001218246">
    <property type="component" value="Unassembled WGS sequence"/>
</dbReference>
<accession>A0ABT6H188</accession>
<keyword evidence="5 9" id="KW-0812">Transmembrane</keyword>